<reference evidence="1 2" key="1">
    <citation type="journal article" date="2018" name="Sci. Rep.">
        <title>Genomic signatures of local adaptation to the degree of environmental predictability in rotifers.</title>
        <authorList>
            <person name="Franch-Gras L."/>
            <person name="Hahn C."/>
            <person name="Garcia-Roger E.M."/>
            <person name="Carmona M.J."/>
            <person name="Serra M."/>
            <person name="Gomez A."/>
        </authorList>
    </citation>
    <scope>NUCLEOTIDE SEQUENCE [LARGE SCALE GENOMIC DNA]</scope>
    <source>
        <strain evidence="1">HYR1</strain>
    </source>
</reference>
<name>A0A3M7RB17_BRAPC</name>
<protein>
    <submittedName>
        <fullName evidence="1">Uncharacterized protein</fullName>
    </submittedName>
</protein>
<evidence type="ECO:0000313" key="2">
    <source>
        <dbReference type="Proteomes" id="UP000276133"/>
    </source>
</evidence>
<comment type="caution">
    <text evidence="1">The sequence shown here is derived from an EMBL/GenBank/DDBJ whole genome shotgun (WGS) entry which is preliminary data.</text>
</comment>
<accession>A0A3M7RB17</accession>
<organism evidence="1 2">
    <name type="scientific">Brachionus plicatilis</name>
    <name type="common">Marine rotifer</name>
    <name type="synonym">Brachionus muelleri</name>
    <dbReference type="NCBI Taxonomy" id="10195"/>
    <lineage>
        <taxon>Eukaryota</taxon>
        <taxon>Metazoa</taxon>
        <taxon>Spiralia</taxon>
        <taxon>Gnathifera</taxon>
        <taxon>Rotifera</taxon>
        <taxon>Eurotatoria</taxon>
        <taxon>Monogononta</taxon>
        <taxon>Pseudotrocha</taxon>
        <taxon>Ploima</taxon>
        <taxon>Brachionidae</taxon>
        <taxon>Brachionus</taxon>
    </lineage>
</organism>
<proteinExistence type="predicted"/>
<keyword evidence="2" id="KW-1185">Reference proteome</keyword>
<gene>
    <name evidence="1" type="ORF">BpHYR1_013776</name>
</gene>
<evidence type="ECO:0000313" key="1">
    <source>
        <dbReference type="EMBL" id="RNA20594.1"/>
    </source>
</evidence>
<dbReference type="EMBL" id="REGN01003816">
    <property type="protein sequence ID" value="RNA20594.1"/>
    <property type="molecule type" value="Genomic_DNA"/>
</dbReference>
<dbReference type="AlphaFoldDB" id="A0A3M7RB17"/>
<dbReference type="Proteomes" id="UP000276133">
    <property type="component" value="Unassembled WGS sequence"/>
</dbReference>
<sequence length="59" mass="6639">MCTGNLFPDFTDVNGERILANFASTILNSTESWVYNFLVLVNFTLTWQVPKAVALTRPT</sequence>